<dbReference type="Proteomes" id="UP000577362">
    <property type="component" value="Unassembled WGS sequence"/>
</dbReference>
<proteinExistence type="predicted"/>
<evidence type="ECO:0000313" key="4">
    <source>
        <dbReference type="Proteomes" id="UP000577362"/>
    </source>
</evidence>
<organism evidence="3 4">
    <name type="scientific">Chelatococcus caeni</name>
    <dbReference type="NCBI Taxonomy" id="1348468"/>
    <lineage>
        <taxon>Bacteria</taxon>
        <taxon>Pseudomonadati</taxon>
        <taxon>Pseudomonadota</taxon>
        <taxon>Alphaproteobacteria</taxon>
        <taxon>Hyphomicrobiales</taxon>
        <taxon>Chelatococcaceae</taxon>
        <taxon>Chelatococcus</taxon>
    </lineage>
</organism>
<dbReference type="AlphaFoldDB" id="A0A840BWX6"/>
<dbReference type="InterPro" id="IPR006665">
    <property type="entry name" value="OmpA-like"/>
</dbReference>
<protein>
    <recommendedName>
        <fullName evidence="2">OmpA-like domain-containing protein</fullName>
    </recommendedName>
</protein>
<dbReference type="InterPro" id="IPR036737">
    <property type="entry name" value="OmpA-like_sf"/>
</dbReference>
<feature type="region of interest" description="Disordered" evidence="1">
    <location>
        <begin position="135"/>
        <end position="154"/>
    </location>
</feature>
<gene>
    <name evidence="3" type="ORF">GGR16_002102</name>
</gene>
<dbReference type="Pfam" id="PF00691">
    <property type="entry name" value="OmpA"/>
    <property type="match status" value="1"/>
</dbReference>
<accession>A0A840BWX6</accession>
<evidence type="ECO:0000259" key="2">
    <source>
        <dbReference type="Pfam" id="PF00691"/>
    </source>
</evidence>
<dbReference type="Gene3D" id="3.30.1330.60">
    <property type="entry name" value="OmpA-like domain"/>
    <property type="match status" value="1"/>
</dbReference>
<feature type="domain" description="OmpA-like" evidence="2">
    <location>
        <begin position="30"/>
        <end position="92"/>
    </location>
</feature>
<comment type="caution">
    <text evidence="3">The sequence shown here is derived from an EMBL/GenBank/DDBJ whole genome shotgun (WGS) entry which is preliminary data.</text>
</comment>
<evidence type="ECO:0000256" key="1">
    <source>
        <dbReference type="SAM" id="MobiDB-lite"/>
    </source>
</evidence>
<dbReference type="EMBL" id="JACIEN010000002">
    <property type="protein sequence ID" value="MBB4017073.1"/>
    <property type="molecule type" value="Genomic_DNA"/>
</dbReference>
<evidence type="ECO:0000313" key="3">
    <source>
        <dbReference type="EMBL" id="MBB4017073.1"/>
    </source>
</evidence>
<dbReference type="SUPFAM" id="SSF103088">
    <property type="entry name" value="OmpA-like"/>
    <property type="match status" value="1"/>
</dbReference>
<name>A0A840BWX6_9HYPH</name>
<keyword evidence="4" id="KW-1185">Reference proteome</keyword>
<reference evidence="3 4" key="1">
    <citation type="submission" date="2020-08" db="EMBL/GenBank/DDBJ databases">
        <title>Genomic Encyclopedia of Type Strains, Phase IV (KMG-IV): sequencing the most valuable type-strain genomes for metagenomic binning, comparative biology and taxonomic classification.</title>
        <authorList>
            <person name="Goeker M."/>
        </authorList>
    </citation>
    <scope>NUCLEOTIDE SEQUENCE [LARGE SCALE GENOMIC DNA]</scope>
    <source>
        <strain evidence="3 4">DSM 103737</strain>
    </source>
</reference>
<sequence>MARKTPPVREQVVGPYVRSNAYIKGRLIDFDTGSAALEGQHKRWLSEKMAYVKSQSGFHMWLIGFASKIGDANYNKRLSNDRTNAVLKFIGDLDDRALNAIELWEARGEEGYKAAESDNSADMRAVEVHIFIGDIPPPPPPPDIKPNPRPLPPLPGGQRYSDWAVASPGGAVSNILPGVVIGFNVFVFRNRTTGEQRAYIAPSAGFGQSLSLKGGPVMQAVQTLLTSPAGTNMDFEPLTSPLPVTWDELGDSLSTVSSIGGGVGPRGVTAIHTTIEAPNVWRHSPSGVPIRKELQLFSFDYVGKNFQLGAGGSAVVGPLVEVAR</sequence>
<dbReference type="RefSeq" id="WP_183316555.1">
    <property type="nucleotide sequence ID" value="NZ_JACIEN010000002.1"/>
</dbReference>